<comment type="caution">
    <text evidence="1">The sequence shown here is derived from an EMBL/GenBank/DDBJ whole genome shotgun (WGS) entry which is preliminary data.</text>
</comment>
<dbReference type="Gene3D" id="3.40.50.300">
    <property type="entry name" value="P-loop containing nucleotide triphosphate hydrolases"/>
    <property type="match status" value="1"/>
</dbReference>
<protein>
    <submittedName>
        <fullName evidence="1">Aldolase</fullName>
    </submittedName>
</protein>
<dbReference type="RefSeq" id="WP_379892059.1">
    <property type="nucleotide sequence ID" value="NZ_CBCSCT010000022.1"/>
</dbReference>
<dbReference type="EMBL" id="JBHSQV010000013">
    <property type="protein sequence ID" value="MFC5985328.1"/>
    <property type="molecule type" value="Genomic_DNA"/>
</dbReference>
<evidence type="ECO:0000313" key="1">
    <source>
        <dbReference type="EMBL" id="MFC5985328.1"/>
    </source>
</evidence>
<dbReference type="InterPro" id="IPR027417">
    <property type="entry name" value="P-loop_NTPase"/>
</dbReference>
<dbReference type="SUPFAM" id="SSF53795">
    <property type="entry name" value="PEP carboxykinase-like"/>
    <property type="match status" value="1"/>
</dbReference>
<sequence length="311" mass="34380">MIPTVKKMVYTAFGMRICSDVPMPELPQADGLHDDADMMIEKSDLTALWDSLGLEEEDNFVQIDQRLLFKIPDTALFCIQEGTKITVSPMSGADEHKIRLFCLGTCMGAILLQRRVLPLHGSAVAIDGKAYAIVGHSGAGKSTLAAAFLQKGYHLLSDDVIAVTASANSAVPVVIPAYPQQKLWEESIVRFGMETDRYAPLYEEVSKYAVPVSSSFQTEALPLAGIFELVKSEQGGIALHAVQGLERLHTIFMHTYRNFLVFRLGLAQWHFTFSANLVKHIVLYQLIRPDQGEFTAHDLASLILDTVRKGE</sequence>
<dbReference type="Proteomes" id="UP001596250">
    <property type="component" value="Unassembled WGS sequence"/>
</dbReference>
<name>A0ABW1IJU3_9BACL</name>
<evidence type="ECO:0000313" key="2">
    <source>
        <dbReference type="Proteomes" id="UP001596250"/>
    </source>
</evidence>
<gene>
    <name evidence="1" type="ORF">ACFPXP_02480</name>
</gene>
<keyword evidence="2" id="KW-1185">Reference proteome</keyword>
<organism evidence="1 2">
    <name type="scientific">Marinicrinis lubricantis</name>
    <dbReference type="NCBI Taxonomy" id="2086470"/>
    <lineage>
        <taxon>Bacteria</taxon>
        <taxon>Bacillati</taxon>
        <taxon>Bacillota</taxon>
        <taxon>Bacilli</taxon>
        <taxon>Bacillales</taxon>
        <taxon>Paenibacillaceae</taxon>
    </lineage>
</organism>
<proteinExistence type="predicted"/>
<accession>A0ABW1IJU3</accession>
<reference evidence="2" key="1">
    <citation type="journal article" date="2019" name="Int. J. Syst. Evol. Microbiol.">
        <title>The Global Catalogue of Microorganisms (GCM) 10K type strain sequencing project: providing services to taxonomists for standard genome sequencing and annotation.</title>
        <authorList>
            <consortium name="The Broad Institute Genomics Platform"/>
            <consortium name="The Broad Institute Genome Sequencing Center for Infectious Disease"/>
            <person name="Wu L."/>
            <person name="Ma J."/>
        </authorList>
    </citation>
    <scope>NUCLEOTIDE SEQUENCE [LARGE SCALE GENOMIC DNA]</scope>
    <source>
        <strain evidence="2">CCM 8749</strain>
    </source>
</reference>